<dbReference type="AlphaFoldDB" id="A0A543I1Z9"/>
<feature type="transmembrane region" description="Helical" evidence="1">
    <location>
        <begin position="136"/>
        <end position="159"/>
    </location>
</feature>
<organism evidence="2 3">
    <name type="scientific">Humibacillus xanthopallidus</name>
    <dbReference type="NCBI Taxonomy" id="412689"/>
    <lineage>
        <taxon>Bacteria</taxon>
        <taxon>Bacillati</taxon>
        <taxon>Actinomycetota</taxon>
        <taxon>Actinomycetes</taxon>
        <taxon>Micrococcales</taxon>
        <taxon>Intrasporangiaceae</taxon>
        <taxon>Humibacillus</taxon>
    </lineage>
</organism>
<feature type="transmembrane region" description="Helical" evidence="1">
    <location>
        <begin position="347"/>
        <end position="372"/>
    </location>
</feature>
<keyword evidence="3" id="KW-1185">Reference proteome</keyword>
<evidence type="ECO:0000313" key="3">
    <source>
        <dbReference type="Proteomes" id="UP000316747"/>
    </source>
</evidence>
<dbReference type="OrthoDB" id="4842142at2"/>
<comment type="caution">
    <text evidence="2">The sequence shown here is derived from an EMBL/GenBank/DDBJ whole genome shotgun (WGS) entry which is preliminary data.</text>
</comment>
<keyword evidence="1" id="KW-1133">Transmembrane helix</keyword>
<dbReference type="EMBL" id="VFPM01000001">
    <property type="protein sequence ID" value="TQM64616.1"/>
    <property type="molecule type" value="Genomic_DNA"/>
</dbReference>
<feature type="transmembrane region" description="Helical" evidence="1">
    <location>
        <begin position="281"/>
        <end position="299"/>
    </location>
</feature>
<proteinExistence type="predicted"/>
<name>A0A543I1Z9_9MICO</name>
<evidence type="ECO:0008006" key="4">
    <source>
        <dbReference type="Google" id="ProtNLM"/>
    </source>
</evidence>
<protein>
    <recommendedName>
        <fullName evidence="4">ABC-2 type transport system permease protein</fullName>
    </recommendedName>
</protein>
<dbReference type="RefSeq" id="WP_141842231.1">
    <property type="nucleotide sequence ID" value="NZ_VFPM01000001.1"/>
</dbReference>
<feature type="transmembrane region" description="Helical" evidence="1">
    <location>
        <begin position="442"/>
        <end position="460"/>
    </location>
</feature>
<dbReference type="Proteomes" id="UP000316747">
    <property type="component" value="Unassembled WGS sequence"/>
</dbReference>
<reference evidence="2 3" key="1">
    <citation type="submission" date="2019-06" db="EMBL/GenBank/DDBJ databases">
        <title>Genome sequencing of plant associated microbes to promote plant fitness in Sorghum bicolor and Oryza sativa.</title>
        <authorList>
            <person name="Coleman-Derr D."/>
        </authorList>
    </citation>
    <scope>NUCLEOTIDE SEQUENCE [LARGE SCALE GENOMIC DNA]</scope>
    <source>
        <strain evidence="2 3">KV-663</strain>
    </source>
</reference>
<sequence>MTTPPPPESGADALPTFEVDDHEWLGQADWIIGGEAAAKARAQGRYAAYVLTLMAAVYGFPIVQATFKTSDSATLRDQLHSAAAYGVGVAAVAAIFAAAVWAGRFRGPVVPPMPWIDLVLAAPVDRALAVRRWWRYAVVGALFVGGLGGLTLSAGLAYAGVVGPLVIPIALVGGLVLGLAVARVWLWAQVRSWPGPDRGLSLLWRVDDALRELHGESLRQHSANTSTLAGSAMTGNLRTARLTFARPVRRARRRRLRAGRPFPVLVRRDVLGLRRQPSSMLTGLGLFVLGSVVLTWALTQPAAPGIAVPVALVPLYLGYGAWAEGLRLQADNIGTPSLIGSGPLEEAGAHLVVPTALAALVLGGSYAVAVLLSAGGVGVGAVASIVCVLGALAGGHLLAAFRGQPTLVSGPQGLIAWYLMPSVVVLVVGSLLPLLLRAGREGGAGVAVWLVVGLVAWGLHRVRRLTHLHRV</sequence>
<gene>
    <name evidence="2" type="ORF">FBY41_0986</name>
</gene>
<feature type="transmembrane region" description="Helical" evidence="1">
    <location>
        <begin position="413"/>
        <end position="436"/>
    </location>
</feature>
<accession>A0A543I1Z9</accession>
<feature type="transmembrane region" description="Helical" evidence="1">
    <location>
        <begin position="165"/>
        <end position="188"/>
    </location>
</feature>
<keyword evidence="1" id="KW-0812">Transmembrane</keyword>
<feature type="transmembrane region" description="Helical" evidence="1">
    <location>
        <begin position="46"/>
        <end position="63"/>
    </location>
</feature>
<feature type="transmembrane region" description="Helical" evidence="1">
    <location>
        <begin position="83"/>
        <end position="103"/>
    </location>
</feature>
<feature type="transmembrane region" description="Helical" evidence="1">
    <location>
        <begin position="378"/>
        <end position="401"/>
    </location>
</feature>
<keyword evidence="1" id="KW-0472">Membrane</keyword>
<evidence type="ECO:0000313" key="2">
    <source>
        <dbReference type="EMBL" id="TQM64616.1"/>
    </source>
</evidence>
<evidence type="ECO:0000256" key="1">
    <source>
        <dbReference type="SAM" id="Phobius"/>
    </source>
</evidence>